<dbReference type="Gene3D" id="1.10.10.630">
    <property type="entry name" value="DnaD domain-like"/>
    <property type="match status" value="1"/>
</dbReference>
<feature type="region of interest" description="Disordered" evidence="2">
    <location>
        <begin position="157"/>
        <end position="206"/>
    </location>
</feature>
<accession>A0ABW8VVR7</accession>
<dbReference type="EMBL" id="JBJOSA010000028">
    <property type="protein sequence ID" value="MFL8939056.1"/>
    <property type="molecule type" value="Genomic_DNA"/>
</dbReference>
<feature type="domain" description="DnaB/C C-terminal" evidence="3">
    <location>
        <begin position="215"/>
        <end position="284"/>
    </location>
</feature>
<comment type="caution">
    <text evidence="4">The sequence shown here is derived from an EMBL/GenBank/DDBJ whole genome shotgun (WGS) entry which is preliminary data.</text>
</comment>
<evidence type="ECO:0000313" key="4">
    <source>
        <dbReference type="EMBL" id="MFL8939056.1"/>
    </source>
</evidence>
<dbReference type="InterPro" id="IPR053162">
    <property type="entry name" value="DnaD"/>
</dbReference>
<dbReference type="Pfam" id="PF07261">
    <property type="entry name" value="DnaB_2"/>
    <property type="match status" value="1"/>
</dbReference>
<dbReference type="InterPro" id="IPR034829">
    <property type="entry name" value="DnaD-like_sf"/>
</dbReference>
<proteinExistence type="inferred from homology"/>
<dbReference type="NCBIfam" id="TIGR01446">
    <property type="entry name" value="DnaD_dom"/>
    <property type="match status" value="1"/>
</dbReference>
<organism evidence="4 5">
    <name type="scientific">Rossellomorea oryzaecorticis</name>
    <dbReference type="NCBI Taxonomy" id="1396505"/>
    <lineage>
        <taxon>Bacteria</taxon>
        <taxon>Bacillati</taxon>
        <taxon>Bacillota</taxon>
        <taxon>Bacilli</taxon>
        <taxon>Bacillales</taxon>
        <taxon>Bacillaceae</taxon>
        <taxon>Rossellomorea</taxon>
    </lineage>
</organism>
<evidence type="ECO:0000313" key="5">
    <source>
        <dbReference type="Proteomes" id="UP001628668"/>
    </source>
</evidence>
<dbReference type="InterPro" id="IPR006343">
    <property type="entry name" value="DnaB/C_C"/>
</dbReference>
<evidence type="ECO:0000256" key="2">
    <source>
        <dbReference type="SAM" id="MobiDB-lite"/>
    </source>
</evidence>
<comment type="similarity">
    <text evidence="1">Belongs to the DnaB/DnaD family.</text>
</comment>
<reference evidence="4 5" key="1">
    <citation type="submission" date="2024-12" db="EMBL/GenBank/DDBJ databases">
        <authorList>
            <person name="Li X."/>
            <person name="Zhang D."/>
        </authorList>
    </citation>
    <scope>NUCLEOTIDE SEQUENCE [LARGE SCALE GENOMIC DNA]</scope>
    <source>
        <strain evidence="4 5">JCM19602</strain>
    </source>
</reference>
<sequence length="359" mass="40239">MKSGCTVVDQVGEMKIEGNLVPHLWYKNITFASGKAHFVAITLLADILYWYRPTLVRDESGDVIGTRTKFKGDMLQKSYQAFADTYGFTKRQVKEAVDFLVNNHLLIREFRTITTSSVVLSNVMYVQPVAGNVNKVMSGKCPMSELVSICTDDTLERTSTNASEDDVSQQEEGAPPAGEGTYTERSSERSSESSSESSSEIKNNQQQSARDCAVTFFKENGFGQIGSYLQEKVQAWCEKLSGSLVVEAMKKAVDQRKQYWSYVEAILKKWELSGVKDVKDAEEKESDFMKQKVAGKGKGQGQKRKPVRTEKLPDWFTGEQCEDVQVGQRHDEEFEAEKAKLMAELAVYRERGACVSVQA</sequence>
<dbReference type="RefSeq" id="WP_411160481.1">
    <property type="nucleotide sequence ID" value="NZ_JBJOSA010000028.1"/>
</dbReference>
<keyword evidence="5" id="KW-1185">Reference proteome</keyword>
<dbReference type="PANTHER" id="PTHR37293:SF5">
    <property type="entry name" value="DNA REPLICATION PROTEIN"/>
    <property type="match status" value="1"/>
</dbReference>
<evidence type="ECO:0000256" key="1">
    <source>
        <dbReference type="ARBA" id="ARBA00093462"/>
    </source>
</evidence>
<evidence type="ECO:0000259" key="3">
    <source>
        <dbReference type="Pfam" id="PF07261"/>
    </source>
</evidence>
<name>A0ABW8VVR7_9BACI</name>
<feature type="region of interest" description="Disordered" evidence="2">
    <location>
        <begin position="289"/>
        <end position="309"/>
    </location>
</feature>
<dbReference type="Proteomes" id="UP001628668">
    <property type="component" value="Unassembled WGS sequence"/>
</dbReference>
<dbReference type="PANTHER" id="PTHR37293">
    <property type="entry name" value="PHAGE REPLICATION PROTEIN-RELATED"/>
    <property type="match status" value="1"/>
</dbReference>
<protein>
    <submittedName>
        <fullName evidence="4">DnaD domain protein</fullName>
    </submittedName>
</protein>
<dbReference type="SUPFAM" id="SSF158499">
    <property type="entry name" value="DnaD domain-like"/>
    <property type="match status" value="1"/>
</dbReference>
<gene>
    <name evidence="4" type="ORF">ACKA06_19940</name>
</gene>